<gene>
    <name evidence="3" type="primary">trg_3</name>
    <name evidence="3" type="ORF">NCTC10661_05075</name>
</gene>
<name>A0AAE8NIK3_BURCE</name>
<sequence length="84" mass="8679">MNLASAEIAQGNQGVIAEISVAAKEQSTGLEQVNQAVSQLDDTTQQNAALVEQSAAAATSLREPAARLAQTVGEFRLAERAVAV</sequence>
<dbReference type="AlphaFoldDB" id="A0AAE8NIK3"/>
<dbReference type="InterPro" id="IPR051310">
    <property type="entry name" value="MCP_chemotaxis"/>
</dbReference>
<comment type="similarity">
    <text evidence="2">Belongs to the methyl-accepting chemotaxis (MCP) protein family.</text>
</comment>
<dbReference type="PANTHER" id="PTHR43531">
    <property type="entry name" value="PROTEIN ICFG"/>
    <property type="match status" value="1"/>
</dbReference>
<evidence type="ECO:0000256" key="1">
    <source>
        <dbReference type="ARBA" id="ARBA00022481"/>
    </source>
</evidence>
<keyword evidence="1" id="KW-0488">Methylation</keyword>
<dbReference type="SUPFAM" id="SSF58104">
    <property type="entry name" value="Methyl-accepting chemotaxis protein (MCP) signaling domain"/>
    <property type="match status" value="1"/>
</dbReference>
<dbReference type="Proteomes" id="UP000250416">
    <property type="component" value="Unassembled WGS sequence"/>
</dbReference>
<dbReference type="GO" id="GO:0006935">
    <property type="term" value="P:chemotaxis"/>
    <property type="evidence" value="ECO:0007669"/>
    <property type="project" value="TreeGrafter"/>
</dbReference>
<dbReference type="EMBL" id="UARD01000032">
    <property type="protein sequence ID" value="SQA53237.1"/>
    <property type="molecule type" value="Genomic_DNA"/>
</dbReference>
<proteinExistence type="inferred from homology"/>
<evidence type="ECO:0000313" key="4">
    <source>
        <dbReference type="Proteomes" id="UP000250416"/>
    </source>
</evidence>
<dbReference type="GO" id="GO:0005886">
    <property type="term" value="C:plasma membrane"/>
    <property type="evidence" value="ECO:0007669"/>
    <property type="project" value="TreeGrafter"/>
</dbReference>
<dbReference type="Gene3D" id="1.10.287.950">
    <property type="entry name" value="Methyl-accepting chemotaxis protein"/>
    <property type="match status" value="1"/>
</dbReference>
<dbReference type="GO" id="GO:0004888">
    <property type="term" value="F:transmembrane signaling receptor activity"/>
    <property type="evidence" value="ECO:0007669"/>
    <property type="project" value="TreeGrafter"/>
</dbReference>
<accession>A0AAE8NIK3</accession>
<comment type="caution">
    <text evidence="3">The sequence shown here is derived from an EMBL/GenBank/DDBJ whole genome shotgun (WGS) entry which is preliminary data.</text>
</comment>
<evidence type="ECO:0000256" key="2">
    <source>
        <dbReference type="ARBA" id="ARBA00029447"/>
    </source>
</evidence>
<evidence type="ECO:0000313" key="3">
    <source>
        <dbReference type="EMBL" id="SQA53237.1"/>
    </source>
</evidence>
<dbReference type="PANTHER" id="PTHR43531:SF14">
    <property type="entry name" value="METHYL-ACCEPTING CHEMOTAXIS PROTEIN I-RELATED"/>
    <property type="match status" value="1"/>
</dbReference>
<reference evidence="3 4" key="1">
    <citation type="submission" date="2018-06" db="EMBL/GenBank/DDBJ databases">
        <authorList>
            <consortium name="Pathogen Informatics"/>
            <person name="Doyle S."/>
        </authorList>
    </citation>
    <scope>NUCLEOTIDE SEQUENCE [LARGE SCALE GENOMIC DNA]</scope>
    <source>
        <strain evidence="3 4">NCTC10661</strain>
    </source>
</reference>
<protein>
    <submittedName>
        <fullName evidence="3">Methyl-accepting chemotaxis sensory transducer</fullName>
    </submittedName>
</protein>
<organism evidence="3 4">
    <name type="scientific">Burkholderia cepacia</name>
    <name type="common">Pseudomonas cepacia</name>
    <dbReference type="NCBI Taxonomy" id="292"/>
    <lineage>
        <taxon>Bacteria</taxon>
        <taxon>Pseudomonadati</taxon>
        <taxon>Pseudomonadota</taxon>
        <taxon>Betaproteobacteria</taxon>
        <taxon>Burkholderiales</taxon>
        <taxon>Burkholderiaceae</taxon>
        <taxon>Burkholderia</taxon>
        <taxon>Burkholderia cepacia complex</taxon>
    </lineage>
</organism>